<dbReference type="EMBL" id="JARMAB010000002">
    <property type="protein sequence ID" value="MED1201727.1"/>
    <property type="molecule type" value="Genomic_DNA"/>
</dbReference>
<evidence type="ECO:0000259" key="5">
    <source>
        <dbReference type="PROSITE" id="PS51194"/>
    </source>
</evidence>
<proteinExistence type="predicted"/>
<evidence type="ECO:0000313" key="6">
    <source>
        <dbReference type="EMBL" id="MED1201727.1"/>
    </source>
</evidence>
<dbReference type="InterPro" id="IPR049730">
    <property type="entry name" value="SNF2/RAD54-like_C"/>
</dbReference>
<evidence type="ECO:0000259" key="4">
    <source>
        <dbReference type="PROSITE" id="PS51192"/>
    </source>
</evidence>
<gene>
    <name evidence="6" type="ORF">P4T90_01330</name>
</gene>
<dbReference type="CDD" id="cd18793">
    <property type="entry name" value="SF2_C_SNF"/>
    <property type="match status" value="1"/>
</dbReference>
<name>A0ABU6MBG7_9BACI</name>
<dbReference type="SUPFAM" id="SSF52540">
    <property type="entry name" value="P-loop containing nucleoside triphosphate hydrolases"/>
    <property type="match status" value="2"/>
</dbReference>
<dbReference type="SMART" id="SM00490">
    <property type="entry name" value="HELICc"/>
    <property type="match status" value="1"/>
</dbReference>
<dbReference type="SMART" id="SM00487">
    <property type="entry name" value="DEXDc"/>
    <property type="match status" value="1"/>
</dbReference>
<accession>A0ABU6MBG7</accession>
<keyword evidence="6" id="KW-0347">Helicase</keyword>
<dbReference type="Pfam" id="PF00271">
    <property type="entry name" value="Helicase_C"/>
    <property type="match status" value="1"/>
</dbReference>
<evidence type="ECO:0000256" key="2">
    <source>
        <dbReference type="PROSITE-ProRule" id="PRU00325"/>
    </source>
</evidence>
<dbReference type="Gene3D" id="3.40.50.300">
    <property type="entry name" value="P-loop containing nucleotide triphosphate hydrolases"/>
    <property type="match status" value="1"/>
</dbReference>
<keyword evidence="2" id="KW-0862">Zinc</keyword>
<organism evidence="6 7">
    <name type="scientific">Heyndrickxia acidicola</name>
    <dbReference type="NCBI Taxonomy" id="209389"/>
    <lineage>
        <taxon>Bacteria</taxon>
        <taxon>Bacillati</taxon>
        <taxon>Bacillota</taxon>
        <taxon>Bacilli</taxon>
        <taxon>Bacillales</taxon>
        <taxon>Bacillaceae</taxon>
        <taxon>Heyndrickxia</taxon>
    </lineage>
</organism>
<dbReference type="InterPro" id="IPR007527">
    <property type="entry name" value="Znf_SWIM"/>
</dbReference>
<evidence type="ECO:0000313" key="7">
    <source>
        <dbReference type="Proteomes" id="UP001341444"/>
    </source>
</evidence>
<protein>
    <submittedName>
        <fullName evidence="6">DEAD/DEAH box helicase</fullName>
    </submittedName>
</protein>
<dbReference type="Pfam" id="PF00176">
    <property type="entry name" value="SNF2-rel_dom"/>
    <property type="match status" value="1"/>
</dbReference>
<sequence length="1079" mass="125306">MILPTSFLSKDEIKIYYTNQIFKRGESYFYEGRVADIKEEPEEHSWTVKVKGSEMYIVSITYHRGNLSTYCECMAYEKYGECKHEVAALLGISQLEMGLKNESILHSMQYEKTDKFMELFTNIQQTAIETTQKTAKKPLTVEFICTLQRRGLSNSSALLAIQMKVGVDRLYVVRNMNDFLQKVENGQEHEFTKKFSYEPDEHYFIKEDKEILSLLQGIRENENLYSQTSTFYWAKQSNNDKEMIIPPLAADTLFAKLIDRGFVFEYFQETFESIKFKDGMLPFSFEIQALEGDEDFLFSFDELKDMTYLHAYGWLFYKGSFYRPDSEKKDLIKELLEFQTHTYIPELRINRSQMGSFLSNVLPGLRTLGKVELDSKMAEHIQQPALHTKIFIEEKEKKLYLRLEYHYGAFAFNPFDEEQKDPAGNVILIRDSEKEQEIMSIIEHSSLKFNGKQLYLEDDPDSIYEFMYYILPELQDKAEILMAGEIESYFRQSEFTPTTTIDVGTQGNYLEVNFDIQGIDRKEIDLILRSIVEKKRYYRLSDGQFISLENEEFRSIDKLIEELNIRKKEFNSQQIYVPLYRGLQVDDVLNTGNKYAVKMGKGFRKLIHHLKNPEDNEYDIPDSLQATLREYQKTGFQWLKSLSHYQFGGILADDMGLGKTLQSISFILSLMKQNNHSASFLVVAPASLVYNWKSEFNKFAPDIKTEVIAGGPKERRALLEKNDNADVLITSYPTLRQDIDFYEHRVFDTIILDEAQVVKNPITKTAAAVRQIQARQKFALSGTPIENSLDELWSIFQIVLPGFFPSQLEFRRMPQEKISRMVRPFILRRLKKDVLKELPPKIETNHYSELTKSQKELYLAYLDKIQKEAVESMESDGFNKNRIRILAGLTRLRQLCCHPSLFIENYQKESGKLEALLEIVKNAMESGKRLLIFSQFSSMLKLIDQRLKQEGIANFYLDGQTPSQDRLQMADRFNSGEKDVFLISLKAGGTGLNLTGADTVILYDLWWNPAVEEQAAGRAHRIGQKNVVQVIRLIARGTIEEKIYEIQQKKKELIEKVVQPGDTMLSSLSESDIRELLSI</sequence>
<dbReference type="InterPro" id="IPR038718">
    <property type="entry name" value="SNF2-like_sf"/>
</dbReference>
<dbReference type="Pfam" id="PF08455">
    <property type="entry name" value="SNF2_assoc"/>
    <property type="match status" value="1"/>
</dbReference>
<dbReference type="PANTHER" id="PTHR10799">
    <property type="entry name" value="SNF2/RAD54 HELICASE FAMILY"/>
    <property type="match status" value="1"/>
</dbReference>
<dbReference type="Proteomes" id="UP001341444">
    <property type="component" value="Unassembled WGS sequence"/>
</dbReference>
<keyword evidence="2" id="KW-0863">Zinc-finger</keyword>
<keyword evidence="6" id="KW-0547">Nucleotide-binding</keyword>
<keyword evidence="6" id="KW-0067">ATP-binding</keyword>
<dbReference type="PROSITE" id="PS51194">
    <property type="entry name" value="HELICASE_CTER"/>
    <property type="match status" value="1"/>
</dbReference>
<dbReference type="GO" id="GO:0004386">
    <property type="term" value="F:helicase activity"/>
    <property type="evidence" value="ECO:0007669"/>
    <property type="project" value="UniProtKB-KW"/>
</dbReference>
<keyword evidence="1" id="KW-0378">Hydrolase</keyword>
<dbReference type="InterPro" id="IPR001650">
    <property type="entry name" value="Helicase_C-like"/>
</dbReference>
<dbReference type="CDD" id="cd18012">
    <property type="entry name" value="DEXQc_arch_SWI2_SNF2"/>
    <property type="match status" value="1"/>
</dbReference>
<dbReference type="InterPro" id="IPR014001">
    <property type="entry name" value="Helicase_ATP-bd"/>
</dbReference>
<dbReference type="InterPro" id="IPR000330">
    <property type="entry name" value="SNF2_N"/>
</dbReference>
<evidence type="ECO:0000256" key="1">
    <source>
        <dbReference type="ARBA" id="ARBA00022801"/>
    </source>
</evidence>
<dbReference type="InterPro" id="IPR013663">
    <property type="entry name" value="Helicase_SWF/SNF/SWI_bac"/>
</dbReference>
<keyword evidence="2" id="KW-0479">Metal-binding</keyword>
<dbReference type="Gene3D" id="3.40.50.10810">
    <property type="entry name" value="Tandem AAA-ATPase domain"/>
    <property type="match status" value="1"/>
</dbReference>
<reference evidence="6 7" key="1">
    <citation type="submission" date="2023-03" db="EMBL/GenBank/DDBJ databases">
        <title>Bacillus Genome Sequencing.</title>
        <authorList>
            <person name="Dunlap C."/>
        </authorList>
    </citation>
    <scope>NUCLEOTIDE SEQUENCE [LARGE SCALE GENOMIC DNA]</scope>
    <source>
        <strain evidence="6 7">B-23453</strain>
    </source>
</reference>
<comment type="caution">
    <text evidence="6">The sequence shown here is derived from an EMBL/GenBank/DDBJ whole genome shotgun (WGS) entry which is preliminary data.</text>
</comment>
<dbReference type="InterPro" id="IPR027417">
    <property type="entry name" value="P-loop_NTPase"/>
</dbReference>
<dbReference type="PROSITE" id="PS50966">
    <property type="entry name" value="ZF_SWIM"/>
    <property type="match status" value="1"/>
</dbReference>
<feature type="domain" description="SWIM-type" evidence="3">
    <location>
        <begin position="56"/>
        <end position="93"/>
    </location>
</feature>
<feature type="domain" description="Helicase ATP-binding" evidence="4">
    <location>
        <begin position="640"/>
        <end position="802"/>
    </location>
</feature>
<evidence type="ECO:0000259" key="3">
    <source>
        <dbReference type="PROSITE" id="PS50966"/>
    </source>
</evidence>
<feature type="domain" description="Helicase C-terminal" evidence="5">
    <location>
        <begin position="912"/>
        <end position="1069"/>
    </location>
</feature>
<dbReference type="PROSITE" id="PS51192">
    <property type="entry name" value="HELICASE_ATP_BIND_1"/>
    <property type="match status" value="1"/>
</dbReference>
<keyword evidence="7" id="KW-1185">Reference proteome</keyword>